<dbReference type="PANTHER" id="PTHR15574:SF21">
    <property type="entry name" value="DDB1- AND CUL4-ASSOCIATED FACTOR 8"/>
    <property type="match status" value="1"/>
</dbReference>
<feature type="compositionally biased region" description="Low complexity" evidence="4">
    <location>
        <begin position="256"/>
        <end position="273"/>
    </location>
</feature>
<sequence>MDDETHDADVEKSDNDCVAKKSAADDKDLINNSEFVTCGQVHGEPQNGLDVVKISSDKSLNSSDAGKVSGKSIDMISESEMPSHPGRLCHNIQVDEKKSNEVLGADFSGSMATEDKPQAQADLNAMEEGDTSQEKVIAKFHTDSDVAEGNAMEKCKIDDTGPPTVKFKTIKHRGKSKKRSTMDSNDEDSNRDSDSKPKESNTFEPAEAKKQRTGAVITDSDDDDDEFVDAREHTDGPVKRKKTANRLKCDAPSLNDSSSSTDDSSITSSSESDSSSDEEDAEKKKADEEKRQEEEEEWLKKDIGNLPHPKWRATVEMRKREILPSSHYWTTKVCGAYGMVKRFKLGYELDKHNGCVNALHFNQSGSLLASGSDDLQIMLWDWAHPEREPAVMYESGHKSNVFQAKFLPNCGDATVVSSARDGQVRVGDISATGSCRGTKKVAQHRGSAHKLSLDIGQRSSFLSCGEDGVVFGIDLRQDKPDKLVTVKLNNRKIPLYSIHTNPSRSHEFAVSGREPQARVYDRRMLVEAVDENTEPLKLYCPHHLEGMSDIKANITCLVYNWDGSELLCSYNDEDIYLFDTNHSSGAEYVRRYKGHRNSATVKGVNFYGPQSQFVVSGSDCGNIFFWEKSSSRIVGLMEGDKGGVVNVLEPHPSLPVMATSGLDHEVKIWTPSADSTTKANEMPRLKEFMLSNRRDREEDRQSMPDMIDGHMLWFLMRSLRNRTRRIHAELHEENSSSEDELNASSDSGDDGPIERCTQS</sequence>
<name>A0ABP0GK35_CLALP</name>
<feature type="region of interest" description="Disordered" evidence="4">
    <location>
        <begin position="730"/>
        <end position="759"/>
    </location>
</feature>
<evidence type="ECO:0000256" key="3">
    <source>
        <dbReference type="PROSITE-ProRule" id="PRU00221"/>
    </source>
</evidence>
<feature type="repeat" description="WD" evidence="3">
    <location>
        <begin position="349"/>
        <end position="381"/>
    </location>
</feature>
<dbReference type="InterPro" id="IPR045151">
    <property type="entry name" value="DCAF8"/>
</dbReference>
<dbReference type="SUPFAM" id="SSF50978">
    <property type="entry name" value="WD40 repeat-like"/>
    <property type="match status" value="1"/>
</dbReference>
<evidence type="ECO:0008006" key="7">
    <source>
        <dbReference type="Google" id="ProtNLM"/>
    </source>
</evidence>
<reference evidence="5 6" key="1">
    <citation type="submission" date="2024-02" db="EMBL/GenBank/DDBJ databases">
        <authorList>
            <person name="Daric V."/>
            <person name="Darras S."/>
        </authorList>
    </citation>
    <scope>NUCLEOTIDE SEQUENCE [LARGE SCALE GENOMIC DNA]</scope>
</reference>
<feature type="compositionally biased region" description="Basic and acidic residues" evidence="4">
    <location>
        <begin position="228"/>
        <end position="238"/>
    </location>
</feature>
<feature type="region of interest" description="Disordered" evidence="4">
    <location>
        <begin position="142"/>
        <end position="301"/>
    </location>
</feature>
<evidence type="ECO:0000313" key="5">
    <source>
        <dbReference type="EMBL" id="CAK8691174.1"/>
    </source>
</evidence>
<dbReference type="Pfam" id="PF00400">
    <property type="entry name" value="WD40"/>
    <property type="match status" value="2"/>
</dbReference>
<evidence type="ECO:0000256" key="2">
    <source>
        <dbReference type="ARBA" id="ARBA00022737"/>
    </source>
</evidence>
<dbReference type="InterPro" id="IPR036322">
    <property type="entry name" value="WD40_repeat_dom_sf"/>
</dbReference>
<dbReference type="PROSITE" id="PS50082">
    <property type="entry name" value="WD_REPEATS_2"/>
    <property type="match status" value="1"/>
</dbReference>
<accession>A0ABP0GK35</accession>
<evidence type="ECO:0000256" key="4">
    <source>
        <dbReference type="SAM" id="MobiDB-lite"/>
    </source>
</evidence>
<protein>
    <recommendedName>
        <fullName evidence="7">DDB1-and CUL4-associated factor 8</fullName>
    </recommendedName>
</protein>
<dbReference type="PROSITE" id="PS50294">
    <property type="entry name" value="WD_REPEATS_REGION"/>
    <property type="match status" value="1"/>
</dbReference>
<feature type="compositionally biased region" description="Basic and acidic residues" evidence="4">
    <location>
        <begin position="188"/>
        <end position="210"/>
    </location>
</feature>
<dbReference type="InterPro" id="IPR015943">
    <property type="entry name" value="WD40/YVTN_repeat-like_dom_sf"/>
</dbReference>
<organism evidence="5 6">
    <name type="scientific">Clavelina lepadiformis</name>
    <name type="common">Light-bulb sea squirt</name>
    <name type="synonym">Ascidia lepadiformis</name>
    <dbReference type="NCBI Taxonomy" id="159417"/>
    <lineage>
        <taxon>Eukaryota</taxon>
        <taxon>Metazoa</taxon>
        <taxon>Chordata</taxon>
        <taxon>Tunicata</taxon>
        <taxon>Ascidiacea</taxon>
        <taxon>Aplousobranchia</taxon>
        <taxon>Clavelinidae</taxon>
        <taxon>Clavelina</taxon>
    </lineage>
</organism>
<dbReference type="Proteomes" id="UP001642483">
    <property type="component" value="Unassembled WGS sequence"/>
</dbReference>
<evidence type="ECO:0000256" key="1">
    <source>
        <dbReference type="ARBA" id="ARBA00022574"/>
    </source>
</evidence>
<dbReference type="EMBL" id="CAWYQH010000119">
    <property type="protein sequence ID" value="CAK8691174.1"/>
    <property type="molecule type" value="Genomic_DNA"/>
</dbReference>
<feature type="compositionally biased region" description="Basic residues" evidence="4">
    <location>
        <begin position="168"/>
        <end position="179"/>
    </location>
</feature>
<feature type="compositionally biased region" description="Acidic residues" evidence="4">
    <location>
        <begin position="735"/>
        <end position="751"/>
    </location>
</feature>
<dbReference type="PANTHER" id="PTHR15574">
    <property type="entry name" value="WD REPEAT DOMAIN-CONTAINING FAMILY"/>
    <property type="match status" value="1"/>
</dbReference>
<gene>
    <name evidence="5" type="ORF">CVLEPA_LOCUS23759</name>
</gene>
<dbReference type="Gene3D" id="2.130.10.10">
    <property type="entry name" value="YVTN repeat-like/Quinoprotein amine dehydrogenase"/>
    <property type="match status" value="1"/>
</dbReference>
<evidence type="ECO:0000313" key="6">
    <source>
        <dbReference type="Proteomes" id="UP001642483"/>
    </source>
</evidence>
<feature type="compositionally biased region" description="Basic and acidic residues" evidence="4">
    <location>
        <begin position="281"/>
        <end position="301"/>
    </location>
</feature>
<dbReference type="SMART" id="SM00320">
    <property type="entry name" value="WD40"/>
    <property type="match status" value="7"/>
</dbReference>
<keyword evidence="2" id="KW-0677">Repeat</keyword>
<dbReference type="InterPro" id="IPR001680">
    <property type="entry name" value="WD40_rpt"/>
</dbReference>
<proteinExistence type="predicted"/>
<keyword evidence="1 3" id="KW-0853">WD repeat</keyword>
<keyword evidence="6" id="KW-1185">Reference proteome</keyword>
<comment type="caution">
    <text evidence="5">The sequence shown here is derived from an EMBL/GenBank/DDBJ whole genome shotgun (WGS) entry which is preliminary data.</text>
</comment>